<feature type="region of interest" description="Disordered" evidence="3">
    <location>
        <begin position="28"/>
        <end position="47"/>
    </location>
</feature>
<dbReference type="KEGG" id="bwa:HLV38_02370"/>
<dbReference type="GO" id="GO:0008270">
    <property type="term" value="F:zinc ion binding"/>
    <property type="evidence" value="ECO:0007669"/>
    <property type="project" value="InterPro"/>
</dbReference>
<dbReference type="SUPFAM" id="SSF50814">
    <property type="entry name" value="Lipocalins"/>
    <property type="match status" value="1"/>
</dbReference>
<evidence type="ECO:0000256" key="1">
    <source>
        <dbReference type="ARBA" id="ARBA00022729"/>
    </source>
</evidence>
<evidence type="ECO:0000259" key="4">
    <source>
        <dbReference type="Pfam" id="PF09223"/>
    </source>
</evidence>
<dbReference type="EMBL" id="CP053716">
    <property type="protein sequence ID" value="QKF07099.1"/>
    <property type="molecule type" value="Genomic_DNA"/>
</dbReference>
<dbReference type="PROSITE" id="PS51257">
    <property type="entry name" value="PROKAR_LIPOPROTEIN"/>
    <property type="match status" value="1"/>
</dbReference>
<dbReference type="RefSeq" id="WP_173163979.1">
    <property type="nucleotide sequence ID" value="NZ_CP053716.1"/>
</dbReference>
<evidence type="ECO:0000256" key="2">
    <source>
        <dbReference type="ARBA" id="ARBA00022833"/>
    </source>
</evidence>
<evidence type="ECO:0000256" key="3">
    <source>
        <dbReference type="SAM" id="MobiDB-lite"/>
    </source>
</evidence>
<keyword evidence="1" id="KW-0732">Signal</keyword>
<reference evidence="6" key="1">
    <citation type="submission" date="2020-05" db="EMBL/GenBank/DDBJ databases">
        <title>Novel species in genus Nocardioides.</title>
        <authorList>
            <person name="Zhang G."/>
        </authorList>
    </citation>
    <scope>NUCLEOTIDE SEQUENCE [LARGE SCALE GENOMIC DNA]</scope>
    <source>
        <strain evidence="6">zg-1050</strain>
    </source>
</reference>
<keyword evidence="2" id="KW-0862">Zinc</keyword>
<protein>
    <submittedName>
        <fullName evidence="5">ZinT/AdcA family metal-binding protein</fullName>
    </submittedName>
</protein>
<proteinExistence type="predicted"/>
<accession>A0A6M8J6T5</accession>
<evidence type="ECO:0000313" key="6">
    <source>
        <dbReference type="Proteomes" id="UP000503297"/>
    </source>
</evidence>
<dbReference type="InterPro" id="IPR015304">
    <property type="entry name" value="ZinT_dom"/>
</dbReference>
<dbReference type="Pfam" id="PF09223">
    <property type="entry name" value="ZinT"/>
    <property type="match status" value="1"/>
</dbReference>
<feature type="domain" description="ZinT" evidence="4">
    <location>
        <begin position="47"/>
        <end position="215"/>
    </location>
</feature>
<keyword evidence="6" id="KW-1185">Reference proteome</keyword>
<dbReference type="InterPro" id="IPR012674">
    <property type="entry name" value="Calycin"/>
</dbReference>
<sequence>MKSLKYLGGAGVTCALAFTLVGCAGQAEKPATDSGAKAPAVEQKESKDAKDAKVSLANWKGTWNDFGSYLDMPEVQEAIDEVAKKEGTTSDEAKAAMKKTRNCEFHGLVIEGDTISFLDGFKDKDGKETSRATYKFVEAKKVKHGGKELEWDVFKAVEKDAKYPLLMMMPVHGEEELTHFHMRYGTSVDEMMAKDDWYPTFIAPTSTIDQVKDEVKE</sequence>
<gene>
    <name evidence="5" type="ORF">HLV38_02370</name>
</gene>
<dbReference type="AlphaFoldDB" id="A0A6M8J6T5"/>
<evidence type="ECO:0000313" key="5">
    <source>
        <dbReference type="EMBL" id="QKF07099.1"/>
    </source>
</evidence>
<organism evidence="5 6">
    <name type="scientific">Berryella wangjianweii</name>
    <dbReference type="NCBI Taxonomy" id="2734634"/>
    <lineage>
        <taxon>Bacteria</taxon>
        <taxon>Bacillati</taxon>
        <taxon>Actinomycetota</taxon>
        <taxon>Coriobacteriia</taxon>
        <taxon>Eggerthellales</taxon>
        <taxon>Eggerthellaceae</taxon>
        <taxon>Berryella</taxon>
    </lineage>
</organism>
<dbReference type="Proteomes" id="UP000503297">
    <property type="component" value="Chromosome"/>
</dbReference>
<dbReference type="Gene3D" id="2.40.128.20">
    <property type="match status" value="1"/>
</dbReference>
<name>A0A6M8J6T5_9ACTN</name>